<sequence length="247" mass="25658">MNELFDTGVLVTGAASGIGRASALTFAAGGARVAACDIDATGLAALVDDDERIVTIVADVRDPLQVEAMVARAVDELGRLDVAHNNAGIAGPVRPLWEYTEEDMAAVLAVDLLGVWRCLKFEARQMIAQGRGGAVVNTSSVLAEVGMARNSAYTAAKHGVHGLTRCAALELAPHQIRVNAVAPGVTRTAMIGLAGPDATPVSDRLLADVPLGRLAEPEEIADAVLWLARARYPTGAVLTLDGGYTAR</sequence>
<gene>
    <name evidence="3" type="ORF">GCM10017577_04830</name>
</gene>
<dbReference type="SUPFAM" id="SSF51735">
    <property type="entry name" value="NAD(P)-binding Rossmann-fold domains"/>
    <property type="match status" value="1"/>
</dbReference>
<dbReference type="Proteomes" id="UP001143463">
    <property type="component" value="Unassembled WGS sequence"/>
</dbReference>
<reference evidence="3" key="2">
    <citation type="submission" date="2023-01" db="EMBL/GenBank/DDBJ databases">
        <authorList>
            <person name="Sun Q."/>
            <person name="Evtushenko L."/>
        </authorList>
    </citation>
    <scope>NUCLEOTIDE SEQUENCE</scope>
    <source>
        <strain evidence="3">VKM Ac-1069</strain>
    </source>
</reference>
<organism evidence="3 4">
    <name type="scientific">Pseudonocardia halophobica</name>
    <dbReference type="NCBI Taxonomy" id="29401"/>
    <lineage>
        <taxon>Bacteria</taxon>
        <taxon>Bacillati</taxon>
        <taxon>Actinomycetota</taxon>
        <taxon>Actinomycetes</taxon>
        <taxon>Pseudonocardiales</taxon>
        <taxon>Pseudonocardiaceae</taxon>
        <taxon>Pseudonocardia</taxon>
    </lineage>
</organism>
<dbReference type="Gene3D" id="3.40.50.720">
    <property type="entry name" value="NAD(P)-binding Rossmann-like Domain"/>
    <property type="match status" value="1"/>
</dbReference>
<dbReference type="PANTHER" id="PTHR24321:SF8">
    <property type="entry name" value="ESTRADIOL 17-BETA-DEHYDROGENASE 8-RELATED"/>
    <property type="match status" value="1"/>
</dbReference>
<keyword evidence="4" id="KW-1185">Reference proteome</keyword>
<dbReference type="PRINTS" id="PR00080">
    <property type="entry name" value="SDRFAMILY"/>
</dbReference>
<evidence type="ECO:0000313" key="3">
    <source>
        <dbReference type="EMBL" id="GLL09343.1"/>
    </source>
</evidence>
<dbReference type="InterPro" id="IPR020904">
    <property type="entry name" value="Sc_DH/Rdtase_CS"/>
</dbReference>
<keyword evidence="2" id="KW-0560">Oxidoreductase</keyword>
<protein>
    <submittedName>
        <fullName evidence="3">Short chain dehydrogenase</fullName>
    </submittedName>
</protein>
<dbReference type="RefSeq" id="WP_037039542.1">
    <property type="nucleotide sequence ID" value="NZ_BAAAUZ010000013.1"/>
</dbReference>
<dbReference type="InterPro" id="IPR036291">
    <property type="entry name" value="NAD(P)-bd_dom_sf"/>
</dbReference>
<dbReference type="CDD" id="cd05233">
    <property type="entry name" value="SDR_c"/>
    <property type="match status" value="1"/>
</dbReference>
<dbReference type="InterPro" id="IPR002347">
    <property type="entry name" value="SDR_fam"/>
</dbReference>
<dbReference type="FunFam" id="3.40.50.720:FF:000084">
    <property type="entry name" value="Short-chain dehydrogenase reductase"/>
    <property type="match status" value="1"/>
</dbReference>
<name>A0A9W6NU81_9PSEU</name>
<dbReference type="PANTHER" id="PTHR24321">
    <property type="entry name" value="DEHYDROGENASES, SHORT CHAIN"/>
    <property type="match status" value="1"/>
</dbReference>
<dbReference type="GO" id="GO:0016491">
    <property type="term" value="F:oxidoreductase activity"/>
    <property type="evidence" value="ECO:0007669"/>
    <property type="project" value="UniProtKB-KW"/>
</dbReference>
<dbReference type="PRINTS" id="PR00081">
    <property type="entry name" value="GDHRDH"/>
</dbReference>
<reference evidence="3" key="1">
    <citation type="journal article" date="2014" name="Int. J. Syst. Evol. Microbiol.">
        <title>Complete genome sequence of Corynebacterium casei LMG S-19264T (=DSM 44701T), isolated from a smear-ripened cheese.</title>
        <authorList>
            <consortium name="US DOE Joint Genome Institute (JGI-PGF)"/>
            <person name="Walter F."/>
            <person name="Albersmeier A."/>
            <person name="Kalinowski J."/>
            <person name="Ruckert C."/>
        </authorList>
    </citation>
    <scope>NUCLEOTIDE SEQUENCE</scope>
    <source>
        <strain evidence="3">VKM Ac-1069</strain>
    </source>
</reference>
<evidence type="ECO:0000256" key="2">
    <source>
        <dbReference type="ARBA" id="ARBA00023002"/>
    </source>
</evidence>
<dbReference type="AlphaFoldDB" id="A0A9W6NU81"/>
<proteinExistence type="inferred from homology"/>
<accession>A0A9W6NU81</accession>
<evidence type="ECO:0000313" key="4">
    <source>
        <dbReference type="Proteomes" id="UP001143463"/>
    </source>
</evidence>
<dbReference type="PROSITE" id="PS00061">
    <property type="entry name" value="ADH_SHORT"/>
    <property type="match status" value="1"/>
</dbReference>
<evidence type="ECO:0000256" key="1">
    <source>
        <dbReference type="ARBA" id="ARBA00006484"/>
    </source>
</evidence>
<dbReference type="EMBL" id="BSFQ01000002">
    <property type="protein sequence ID" value="GLL09343.1"/>
    <property type="molecule type" value="Genomic_DNA"/>
</dbReference>
<dbReference type="Pfam" id="PF13561">
    <property type="entry name" value="adh_short_C2"/>
    <property type="match status" value="1"/>
</dbReference>
<comment type="similarity">
    <text evidence="1">Belongs to the short-chain dehydrogenases/reductases (SDR) family.</text>
</comment>
<comment type="caution">
    <text evidence="3">The sequence shown here is derived from an EMBL/GenBank/DDBJ whole genome shotgun (WGS) entry which is preliminary data.</text>
</comment>